<dbReference type="EMBL" id="CP126652">
    <property type="protein sequence ID" value="WJZ87627.1"/>
    <property type="molecule type" value="Genomic_DNA"/>
</dbReference>
<sequence>MKEKERSVDYDERKGKIVRKETDERDFKRKKKVQKKKLKCRGGKLAKKGSLVLFLCAEGIEGEGWWGSVSASLLEQSWFFGGVIEEEQDWEEHLVLQTNCKLGLLQLFNSVAQNGFIGSGGDSTAWGC</sequence>
<keyword evidence="2" id="KW-1185">Reference proteome</keyword>
<reference evidence="1 2" key="1">
    <citation type="journal article" date="2023" name="Hortic Res">
        <title>The complete reference genome for grapevine (Vitis vinifera L.) genetics and breeding.</title>
        <authorList>
            <person name="Shi X."/>
            <person name="Cao S."/>
            <person name="Wang X."/>
            <person name="Huang S."/>
            <person name="Wang Y."/>
            <person name="Liu Z."/>
            <person name="Liu W."/>
            <person name="Leng X."/>
            <person name="Peng Y."/>
            <person name="Wang N."/>
            <person name="Wang Y."/>
            <person name="Ma Z."/>
            <person name="Xu X."/>
            <person name="Zhang F."/>
            <person name="Xue H."/>
            <person name="Zhong H."/>
            <person name="Wang Y."/>
            <person name="Zhang K."/>
            <person name="Velt A."/>
            <person name="Avia K."/>
            <person name="Holtgrawe D."/>
            <person name="Grimplet J."/>
            <person name="Matus J.T."/>
            <person name="Ware D."/>
            <person name="Wu X."/>
            <person name="Wang H."/>
            <person name="Liu C."/>
            <person name="Fang Y."/>
            <person name="Rustenholz C."/>
            <person name="Cheng Z."/>
            <person name="Xiao H."/>
            <person name="Zhou Y."/>
        </authorList>
    </citation>
    <scope>NUCLEOTIDE SEQUENCE [LARGE SCALE GENOMIC DNA]</scope>
    <source>
        <strain evidence="2">cv. Pinot noir / PN40024</strain>
        <tissue evidence="1">Leaf</tissue>
    </source>
</reference>
<dbReference type="Proteomes" id="UP001227230">
    <property type="component" value="Chromosome 5"/>
</dbReference>
<name>A0ABY9BXJ0_VITVI</name>
<organism evidence="1 2">
    <name type="scientific">Vitis vinifera</name>
    <name type="common">Grape</name>
    <dbReference type="NCBI Taxonomy" id="29760"/>
    <lineage>
        <taxon>Eukaryota</taxon>
        <taxon>Viridiplantae</taxon>
        <taxon>Streptophyta</taxon>
        <taxon>Embryophyta</taxon>
        <taxon>Tracheophyta</taxon>
        <taxon>Spermatophyta</taxon>
        <taxon>Magnoliopsida</taxon>
        <taxon>eudicotyledons</taxon>
        <taxon>Gunneridae</taxon>
        <taxon>Pentapetalae</taxon>
        <taxon>rosids</taxon>
        <taxon>Vitales</taxon>
        <taxon>Vitaceae</taxon>
        <taxon>Viteae</taxon>
        <taxon>Vitis</taxon>
    </lineage>
</organism>
<evidence type="ECO:0000313" key="1">
    <source>
        <dbReference type="EMBL" id="WJZ87627.1"/>
    </source>
</evidence>
<gene>
    <name evidence="1" type="ORF">VitviT2T_006996</name>
</gene>
<accession>A0ABY9BXJ0</accession>
<evidence type="ECO:0000313" key="2">
    <source>
        <dbReference type="Proteomes" id="UP001227230"/>
    </source>
</evidence>
<protein>
    <submittedName>
        <fullName evidence="1">Uncharacterized protein</fullName>
    </submittedName>
</protein>
<proteinExistence type="predicted"/>